<gene>
    <name evidence="1" type="ORF">DNFV4_02169</name>
</gene>
<dbReference type="KEGG" id="nti:DNFV4_02169"/>
<dbReference type="RefSeq" id="WP_213041718.1">
    <property type="nucleotide sequence ID" value="NZ_OX365700.1"/>
</dbReference>
<keyword evidence="2" id="KW-1185">Reference proteome</keyword>
<evidence type="ECO:0000313" key="2">
    <source>
        <dbReference type="Proteomes" id="UP001179121"/>
    </source>
</evidence>
<dbReference type="AlphaFoldDB" id="A0AA86MZ56"/>
<evidence type="ECO:0000313" key="1">
    <source>
        <dbReference type="EMBL" id="CAI4031750.1"/>
    </source>
</evidence>
<sequence>MAPTSWMTLQMGMTVVVVLAGCATASPPSRMNQYVGTHPVPTLESLNPLSDRKGRTGLLVIADQTAEGAAPVLPDEAQTRLTEQLKERLGQSLPLTVETLLPAEGVQPRGDLSPLLELAQSHDVNYLLVVVASAMEQEYPQTVFLGWHSHSQPGLRRDNWSLLEAALIDVKTGAVLLRGEGRSMATLDRPMAPGINQWYPVIWFRPAGPDGRPWWPPTYEGAPNTLRVVTMNDAAKRLTLDLQRTWLEFRHQDFVSSRE</sequence>
<organism evidence="1 2">
    <name type="scientific">Nitrospira tepida</name>
    <dbReference type="NCBI Taxonomy" id="2973512"/>
    <lineage>
        <taxon>Bacteria</taxon>
        <taxon>Pseudomonadati</taxon>
        <taxon>Nitrospirota</taxon>
        <taxon>Nitrospiria</taxon>
        <taxon>Nitrospirales</taxon>
        <taxon>Nitrospiraceae</taxon>
        <taxon>Nitrospira</taxon>
    </lineage>
</organism>
<dbReference type="Proteomes" id="UP001179121">
    <property type="component" value="Chromosome"/>
</dbReference>
<dbReference type="EMBL" id="OX365700">
    <property type="protein sequence ID" value="CAI4031750.1"/>
    <property type="molecule type" value="Genomic_DNA"/>
</dbReference>
<protein>
    <recommendedName>
        <fullName evidence="3">Lipoprotein</fullName>
    </recommendedName>
</protein>
<reference evidence="1" key="1">
    <citation type="submission" date="2022-10" db="EMBL/GenBank/DDBJ databases">
        <authorList>
            <person name="Koch H."/>
        </authorList>
    </citation>
    <scope>NUCLEOTIDE SEQUENCE</scope>
    <source>
        <strain evidence="1">DNF</strain>
    </source>
</reference>
<accession>A0AA86MZ56</accession>
<proteinExistence type="predicted"/>
<evidence type="ECO:0008006" key="3">
    <source>
        <dbReference type="Google" id="ProtNLM"/>
    </source>
</evidence>
<name>A0AA86MZ56_9BACT</name>